<gene>
    <name evidence="1" type="ORF">SLEP1_g45956</name>
</gene>
<keyword evidence="2" id="KW-1185">Reference proteome</keyword>
<proteinExistence type="predicted"/>
<evidence type="ECO:0000313" key="1">
    <source>
        <dbReference type="EMBL" id="GKV37998.1"/>
    </source>
</evidence>
<accession>A0AAV5LMF1</accession>
<evidence type="ECO:0000313" key="2">
    <source>
        <dbReference type="Proteomes" id="UP001054252"/>
    </source>
</evidence>
<dbReference type="AlphaFoldDB" id="A0AAV5LMF1"/>
<comment type="caution">
    <text evidence="1">The sequence shown here is derived from an EMBL/GenBank/DDBJ whole genome shotgun (WGS) entry which is preliminary data.</text>
</comment>
<organism evidence="1 2">
    <name type="scientific">Rubroshorea leprosula</name>
    <dbReference type="NCBI Taxonomy" id="152421"/>
    <lineage>
        <taxon>Eukaryota</taxon>
        <taxon>Viridiplantae</taxon>
        <taxon>Streptophyta</taxon>
        <taxon>Embryophyta</taxon>
        <taxon>Tracheophyta</taxon>
        <taxon>Spermatophyta</taxon>
        <taxon>Magnoliopsida</taxon>
        <taxon>eudicotyledons</taxon>
        <taxon>Gunneridae</taxon>
        <taxon>Pentapetalae</taxon>
        <taxon>rosids</taxon>
        <taxon>malvids</taxon>
        <taxon>Malvales</taxon>
        <taxon>Dipterocarpaceae</taxon>
        <taxon>Rubroshorea</taxon>
    </lineage>
</organism>
<protein>
    <submittedName>
        <fullName evidence="1">Uncharacterized protein</fullName>
    </submittedName>
</protein>
<reference evidence="1 2" key="1">
    <citation type="journal article" date="2021" name="Commun. Biol.">
        <title>The genome of Shorea leprosula (Dipterocarpaceae) highlights the ecological relevance of drought in aseasonal tropical rainforests.</title>
        <authorList>
            <person name="Ng K.K.S."/>
            <person name="Kobayashi M.J."/>
            <person name="Fawcett J.A."/>
            <person name="Hatakeyama M."/>
            <person name="Paape T."/>
            <person name="Ng C.H."/>
            <person name="Ang C.C."/>
            <person name="Tnah L.H."/>
            <person name="Lee C.T."/>
            <person name="Nishiyama T."/>
            <person name="Sese J."/>
            <person name="O'Brien M.J."/>
            <person name="Copetti D."/>
            <person name="Mohd Noor M.I."/>
            <person name="Ong R.C."/>
            <person name="Putra M."/>
            <person name="Sireger I.Z."/>
            <person name="Indrioko S."/>
            <person name="Kosugi Y."/>
            <person name="Izuno A."/>
            <person name="Isagi Y."/>
            <person name="Lee S.L."/>
            <person name="Shimizu K.K."/>
        </authorList>
    </citation>
    <scope>NUCLEOTIDE SEQUENCE [LARGE SCALE GENOMIC DNA]</scope>
    <source>
        <strain evidence="1">214</strain>
    </source>
</reference>
<dbReference type="Proteomes" id="UP001054252">
    <property type="component" value="Unassembled WGS sequence"/>
</dbReference>
<sequence length="35" mass="3950">MSYFNFVNCAAISLIVMDLLWPNHMACGDQRALFG</sequence>
<name>A0AAV5LMF1_9ROSI</name>
<dbReference type="EMBL" id="BPVZ01000125">
    <property type="protein sequence ID" value="GKV37998.1"/>
    <property type="molecule type" value="Genomic_DNA"/>
</dbReference>